<feature type="transmembrane region" description="Helical" evidence="5">
    <location>
        <begin position="284"/>
        <end position="306"/>
    </location>
</feature>
<keyword evidence="5" id="KW-0472">Membrane</keyword>
<dbReference type="EMBL" id="JACRSZ010000013">
    <property type="protein sequence ID" value="MBC8573855.1"/>
    <property type="molecule type" value="Genomic_DNA"/>
</dbReference>
<evidence type="ECO:0000259" key="6">
    <source>
        <dbReference type="PROSITE" id="PS50885"/>
    </source>
</evidence>
<dbReference type="RefSeq" id="WP_249309208.1">
    <property type="nucleotide sequence ID" value="NZ_JACRSZ010000013.1"/>
</dbReference>
<dbReference type="Proteomes" id="UP000657421">
    <property type="component" value="Unassembled WGS sequence"/>
</dbReference>
<keyword evidence="5" id="KW-1133">Transmembrane helix</keyword>
<evidence type="ECO:0000256" key="5">
    <source>
        <dbReference type="SAM" id="Phobius"/>
    </source>
</evidence>
<protein>
    <submittedName>
        <fullName evidence="7">Histidine kinase</fullName>
    </submittedName>
</protein>
<evidence type="ECO:0000256" key="4">
    <source>
        <dbReference type="ARBA" id="ARBA00022777"/>
    </source>
</evidence>
<dbReference type="InterPro" id="IPR003660">
    <property type="entry name" value="HAMP_dom"/>
</dbReference>
<dbReference type="Gene3D" id="3.30.565.10">
    <property type="entry name" value="Histidine kinase-like ATPase, C-terminal domain"/>
    <property type="match status" value="1"/>
</dbReference>
<keyword evidence="5" id="KW-0812">Transmembrane</keyword>
<dbReference type="Gene3D" id="6.10.340.10">
    <property type="match status" value="1"/>
</dbReference>
<dbReference type="PANTHER" id="PTHR34220">
    <property type="entry name" value="SENSOR HISTIDINE KINASE YPDA"/>
    <property type="match status" value="1"/>
</dbReference>
<evidence type="ECO:0000256" key="2">
    <source>
        <dbReference type="ARBA" id="ARBA00022553"/>
    </source>
</evidence>
<dbReference type="CDD" id="cd06225">
    <property type="entry name" value="HAMP"/>
    <property type="match status" value="1"/>
</dbReference>
<evidence type="ECO:0000313" key="7">
    <source>
        <dbReference type="EMBL" id="MBC8573855.1"/>
    </source>
</evidence>
<sequence length="580" mass="65709">MIKAIRKKYYSNSIHTNLFTISLLLFLIVMVPTMLFTNYYNNHKNRIQFQSMATSNLDLSYKAMVPVLEGASKVSFSVLGNTTVQNALSTAWTSPQREVAVEDILYNLCSASPFRLSAYLYDFSGHHYSSEYSNRKHLLYTDITSLPCYQKVWDAEGKPMVFNAKEIYNNTEGLSVVRIIKDLNTLEDKGLLVVNIEMENLINVFTDDKVLHSQGFILDAQENNILGEDIAQAADYIQKSTAEKETIILRGKKEKQILSFRILPEWNLVIGSVGQMPQTGMMEAIPGIVLTLFLSVTMIWIGILFVSHSLAKPITTLANKMSSFAPGAYSEIETRFSESNEIGRLAKCYNEMAKEISDLMKQEIAAEKHRKHLELNLLQNQFKPHFLYNTLDHARVLVLSGDTQNAGRLLQAMGIYYKTILSKGRTTISISDEVNTIHQYIKILSFAGELGYEMEYEIDESVKNLEILKFILQPLVENSIKHGVYGLDDGIIRIAFHLLEDDTLVIRVSDNGRGMQEEQKQELLEASFHSSSKSFGLAATLERLRLFYGEACKINIFDNDPGLKIEIKISEFTKNEKGES</sequence>
<organism evidence="7 8">
    <name type="scientific">Jingyaoa shaoxingensis</name>
    <dbReference type="NCBI Taxonomy" id="2763671"/>
    <lineage>
        <taxon>Bacteria</taxon>
        <taxon>Bacillati</taxon>
        <taxon>Bacillota</taxon>
        <taxon>Clostridia</taxon>
        <taxon>Lachnospirales</taxon>
        <taxon>Lachnospiraceae</taxon>
        <taxon>Jingyaoa</taxon>
    </lineage>
</organism>
<evidence type="ECO:0000256" key="3">
    <source>
        <dbReference type="ARBA" id="ARBA00022679"/>
    </source>
</evidence>
<dbReference type="GO" id="GO:0016301">
    <property type="term" value="F:kinase activity"/>
    <property type="evidence" value="ECO:0007669"/>
    <property type="project" value="UniProtKB-KW"/>
</dbReference>
<dbReference type="InterPro" id="IPR010559">
    <property type="entry name" value="Sig_transdc_His_kin_internal"/>
</dbReference>
<dbReference type="SMART" id="SM00387">
    <property type="entry name" value="HATPase_c"/>
    <property type="match status" value="1"/>
</dbReference>
<dbReference type="PANTHER" id="PTHR34220:SF7">
    <property type="entry name" value="SENSOR HISTIDINE KINASE YPDA"/>
    <property type="match status" value="1"/>
</dbReference>
<keyword evidence="3" id="KW-0808">Transferase</keyword>
<accession>A0ABR7NBU0</accession>
<keyword evidence="4 7" id="KW-0418">Kinase</keyword>
<dbReference type="InterPro" id="IPR050640">
    <property type="entry name" value="Bact_2-comp_sensor_kinase"/>
</dbReference>
<reference evidence="7 8" key="1">
    <citation type="submission" date="2020-08" db="EMBL/GenBank/DDBJ databases">
        <title>Genome public.</title>
        <authorList>
            <person name="Liu C."/>
            <person name="Sun Q."/>
        </authorList>
    </citation>
    <scope>NUCLEOTIDE SEQUENCE [LARGE SCALE GENOMIC DNA]</scope>
    <source>
        <strain evidence="7 8">NSJ-46</strain>
    </source>
</reference>
<dbReference type="SUPFAM" id="SSF55874">
    <property type="entry name" value="ATPase domain of HSP90 chaperone/DNA topoisomerase II/histidine kinase"/>
    <property type="match status" value="1"/>
</dbReference>
<dbReference type="Pfam" id="PF02518">
    <property type="entry name" value="HATPase_c"/>
    <property type="match status" value="1"/>
</dbReference>
<keyword evidence="2" id="KW-0597">Phosphoprotein</keyword>
<comment type="caution">
    <text evidence="7">The sequence shown here is derived from an EMBL/GenBank/DDBJ whole genome shotgun (WGS) entry which is preliminary data.</text>
</comment>
<gene>
    <name evidence="7" type="ORF">H8716_12285</name>
</gene>
<evidence type="ECO:0000313" key="8">
    <source>
        <dbReference type="Proteomes" id="UP000657421"/>
    </source>
</evidence>
<dbReference type="Pfam" id="PF06580">
    <property type="entry name" value="His_kinase"/>
    <property type="match status" value="1"/>
</dbReference>
<dbReference type="PROSITE" id="PS50885">
    <property type="entry name" value="HAMP"/>
    <property type="match status" value="1"/>
</dbReference>
<dbReference type="InterPro" id="IPR003594">
    <property type="entry name" value="HATPase_dom"/>
</dbReference>
<evidence type="ECO:0000256" key="1">
    <source>
        <dbReference type="ARBA" id="ARBA00004370"/>
    </source>
</evidence>
<name>A0ABR7NBU0_9FIRM</name>
<dbReference type="SUPFAM" id="SSF158472">
    <property type="entry name" value="HAMP domain-like"/>
    <property type="match status" value="1"/>
</dbReference>
<keyword evidence="8" id="KW-1185">Reference proteome</keyword>
<comment type="subcellular location">
    <subcellularLocation>
        <location evidence="1">Membrane</location>
    </subcellularLocation>
</comment>
<feature type="transmembrane region" description="Helical" evidence="5">
    <location>
        <begin position="18"/>
        <end position="40"/>
    </location>
</feature>
<proteinExistence type="predicted"/>
<feature type="domain" description="HAMP" evidence="6">
    <location>
        <begin position="308"/>
        <end position="361"/>
    </location>
</feature>
<dbReference type="InterPro" id="IPR036890">
    <property type="entry name" value="HATPase_C_sf"/>
</dbReference>